<dbReference type="InterPro" id="IPR025703">
    <property type="entry name" value="Bifunct_PutA"/>
</dbReference>
<feature type="domain" description="Proline dehydrogenase" evidence="11">
    <location>
        <begin position="176"/>
        <end position="475"/>
    </location>
</feature>
<dbReference type="InterPro" id="IPR002872">
    <property type="entry name" value="Proline_DH_dom"/>
</dbReference>
<dbReference type="Pfam" id="PF01619">
    <property type="entry name" value="Pro_dh"/>
    <property type="match status" value="1"/>
</dbReference>
<dbReference type="PANTHER" id="PTHR42862:SF1">
    <property type="entry name" value="DELTA-1-PYRROLINE-5-CARBOXYLATE DEHYDROGENASE 2, ISOFORM A-RELATED"/>
    <property type="match status" value="1"/>
</dbReference>
<feature type="active site" evidence="6 7">
    <location>
        <position position="794"/>
    </location>
</feature>
<dbReference type="AlphaFoldDB" id="A0A1M5DT35"/>
<organism evidence="12 13">
    <name type="scientific">Bacteroides luti</name>
    <dbReference type="NCBI Taxonomy" id="1297750"/>
    <lineage>
        <taxon>Bacteria</taxon>
        <taxon>Pseudomonadati</taxon>
        <taxon>Bacteroidota</taxon>
        <taxon>Bacteroidia</taxon>
        <taxon>Bacteroidales</taxon>
        <taxon>Bacteroidaceae</taxon>
        <taxon>Bacteroides</taxon>
    </lineage>
</organism>
<keyword evidence="9" id="KW-1133">Transmembrane helix</keyword>
<evidence type="ECO:0000256" key="9">
    <source>
        <dbReference type="SAM" id="Phobius"/>
    </source>
</evidence>
<feature type="domain" description="Aldehyde dehydrogenase" evidence="10">
    <location>
        <begin position="585"/>
        <end position="1019"/>
    </location>
</feature>
<evidence type="ECO:0000256" key="4">
    <source>
        <dbReference type="ARBA" id="ARBA00023027"/>
    </source>
</evidence>
<dbReference type="PANTHER" id="PTHR42862">
    <property type="entry name" value="DELTA-1-PYRROLINE-5-CARBOXYLATE DEHYDROGENASE 1, ISOFORM A-RELATED"/>
    <property type="match status" value="1"/>
</dbReference>
<keyword evidence="4" id="KW-0520">NAD</keyword>
<dbReference type="InterPro" id="IPR016161">
    <property type="entry name" value="Ald_DH/histidinol_DH"/>
</dbReference>
<feature type="transmembrane region" description="Helical" evidence="9">
    <location>
        <begin position="21"/>
        <end position="45"/>
    </location>
</feature>
<name>A0A1M5DT35_9BACE</name>
<evidence type="ECO:0000256" key="7">
    <source>
        <dbReference type="PROSITE-ProRule" id="PRU10007"/>
    </source>
</evidence>
<comment type="catalytic activity">
    <reaction evidence="5">
        <text>L-glutamate 5-semialdehyde + NAD(+) + H2O = L-glutamate + NADH + 2 H(+)</text>
        <dbReference type="Rhea" id="RHEA:30235"/>
        <dbReference type="ChEBI" id="CHEBI:15377"/>
        <dbReference type="ChEBI" id="CHEBI:15378"/>
        <dbReference type="ChEBI" id="CHEBI:29985"/>
        <dbReference type="ChEBI" id="CHEBI:57540"/>
        <dbReference type="ChEBI" id="CHEBI:57945"/>
        <dbReference type="ChEBI" id="CHEBI:58066"/>
        <dbReference type="EC" id="1.2.1.88"/>
    </reaction>
</comment>
<feature type="active site" evidence="6">
    <location>
        <position position="828"/>
    </location>
</feature>
<reference evidence="12 13" key="1">
    <citation type="submission" date="2016-11" db="EMBL/GenBank/DDBJ databases">
        <authorList>
            <person name="Jaros S."/>
            <person name="Januszkiewicz K."/>
            <person name="Wedrychowicz H."/>
        </authorList>
    </citation>
    <scope>NUCLEOTIDE SEQUENCE [LARGE SCALE GENOMIC DNA]</scope>
    <source>
        <strain evidence="12 13">DSM 26991</strain>
    </source>
</reference>
<keyword evidence="9" id="KW-0472">Membrane</keyword>
<dbReference type="GO" id="GO:0010133">
    <property type="term" value="P:L-proline catabolic process to L-glutamate"/>
    <property type="evidence" value="ECO:0007669"/>
    <property type="project" value="InterPro"/>
</dbReference>
<protein>
    <recommendedName>
        <fullName evidence="2">L-glutamate gamma-semialdehyde dehydrogenase</fullName>
        <ecNumber evidence="2">1.2.1.88</ecNumber>
    </recommendedName>
</protein>
<dbReference type="PIRSF" id="PIRSF000197">
    <property type="entry name" value="Bifunct_PutA"/>
    <property type="match status" value="1"/>
</dbReference>
<dbReference type="GO" id="GO:0004657">
    <property type="term" value="F:proline dehydrogenase activity"/>
    <property type="evidence" value="ECO:0007669"/>
    <property type="project" value="InterPro"/>
</dbReference>
<evidence type="ECO:0000256" key="5">
    <source>
        <dbReference type="ARBA" id="ARBA00048142"/>
    </source>
</evidence>
<dbReference type="EC" id="1.2.1.88" evidence="2"/>
<accession>A0A1M5DT35</accession>
<keyword evidence="13" id="KW-1185">Reference proteome</keyword>
<gene>
    <name evidence="12" type="ORF">SAMN05444405_11267</name>
</gene>
<evidence type="ECO:0000256" key="2">
    <source>
        <dbReference type="ARBA" id="ARBA00012884"/>
    </source>
</evidence>
<dbReference type="InterPro" id="IPR050485">
    <property type="entry name" value="Proline_metab_enzyme"/>
</dbReference>
<keyword evidence="3 8" id="KW-0560">Oxidoreductase</keyword>
<evidence type="ECO:0000256" key="3">
    <source>
        <dbReference type="ARBA" id="ARBA00023002"/>
    </source>
</evidence>
<dbReference type="InterPro" id="IPR029041">
    <property type="entry name" value="FAD-linked_oxidoreductase-like"/>
</dbReference>
<sequence>MNILFKYRNIKRLQSNTRSAIYIFSTSINLIFNLFPYIAFIFLILNFMEKVDISEVIEWAKQFLAQSENEITNEERKEQQKYAILVQKPGDKTLLSKLLDESSQIRNNKKLAHRMKVLIDRYGVPEFFGFADKILIKLFTAFGYWFDFIAVPIFKQRLRSDTSKVIINEAPSLLKRHLQQRREQKIGQNVNLLGEVVLGDGEANHRYLHYLEALKYPQINYISIKISGIYAQINPLNYELNKTELCERLSKIYQRAIDFPFVDENGISTSKFVNLDMEEYKDTELTLDVFTTVLDLPQFKNYQAGIVVQAYLPDAWHFQSRLLEFAKKRVAEGGAPIKMRLVKGANLQMETIISSLKGWEIPTYSTKTEVDANYLRLLDRALESENAEVVHIGVASHNFFTLGYAYLLSQKNKVDEFVTFEMLEGMANHLPRVMRTLGKQIILYTPVVKNEHFLNAVSYLVRRLDENTGKDNFLSYSFNLKVDSEHWKFLQEQFVEAYKQKESVSTTPRRTQNRNLPAIPQTDLITFRNEPDTNFDLKPNRLWADEIRRKWKKSVDDKPYHIPLQIGEKEVISENKRTYLDRSQNSEICVCEASLANLDQVKEILAVAEKDASGWRQTLPEERNRILHEVATNLSNHRGDLIGCMAAITGKSFTEGDVEVSEAIDFCRFYPVSMQLFTNLETITCTPKGIIMVIPPWNFPLAIPVGGVTAALAGGNTVILKPATVAYPVAWQFAKLFWEAGVPKDALQLFCADGYEPVNYLTTHPSIKHIILTGGTDTAFRLLENNPSCPLSAETGGKNAIILTASGDRDHAIQNIITSAFSNAGQKCSACSLLLLEKEVYHDTEFKTKLTDAVTSLHTGSIWNGGNVVGPMITNQNEKLLHAIDHLEEGEWWLVKPEFADEKKFILKPCVKWGVKPGSYTFKTELFAPLLAVVCIDDLQHGIKLVNSSEYGLTSGLQSLDESEQLLWKNSIEAGNLYINRGITGAIVNRQPFGGMKRSAFGGGIKAGGPNYVSCFINITEKPLEGTVPKASHTLAAILHSDDTARFNKAVESYQVNMENVFSQERDCNKLIGEQNIFRYLPLRKMALRIYPEDELCDVLMILVAANIARTPVTLSITKEDSKLEILQNGINKECIIKIQSDDEFLNEMELYERIRTCSNRIPYELYKQAARLGKYIATAKPLVEGRVELLHYLKEQSIAFEYHRYGSITDTME</sequence>
<evidence type="ECO:0000256" key="1">
    <source>
        <dbReference type="ARBA" id="ARBA00004786"/>
    </source>
</evidence>
<dbReference type="GO" id="GO:0003700">
    <property type="term" value="F:DNA-binding transcription factor activity"/>
    <property type="evidence" value="ECO:0007669"/>
    <property type="project" value="InterPro"/>
</dbReference>
<dbReference type="EMBL" id="FQTV01000012">
    <property type="protein sequence ID" value="SHF70096.1"/>
    <property type="molecule type" value="Genomic_DNA"/>
</dbReference>
<evidence type="ECO:0000313" key="12">
    <source>
        <dbReference type="EMBL" id="SHF70096.1"/>
    </source>
</evidence>
<comment type="similarity">
    <text evidence="8">Belongs to the aldehyde dehydrogenase family.</text>
</comment>
<dbReference type="STRING" id="1297750.SAMN05444405_11267"/>
<dbReference type="Pfam" id="PF00171">
    <property type="entry name" value="Aldedh"/>
    <property type="match status" value="1"/>
</dbReference>
<dbReference type="InterPro" id="IPR016162">
    <property type="entry name" value="Ald_DH_N"/>
</dbReference>
<dbReference type="SUPFAM" id="SSF51730">
    <property type="entry name" value="FAD-linked oxidoreductase"/>
    <property type="match status" value="1"/>
</dbReference>
<evidence type="ECO:0000256" key="8">
    <source>
        <dbReference type="RuleBase" id="RU003345"/>
    </source>
</evidence>
<dbReference type="SUPFAM" id="SSF53720">
    <property type="entry name" value="ALDH-like"/>
    <property type="match status" value="1"/>
</dbReference>
<evidence type="ECO:0000256" key="6">
    <source>
        <dbReference type="PIRSR" id="PIRSR000197-1"/>
    </source>
</evidence>
<dbReference type="InterPro" id="IPR016163">
    <property type="entry name" value="Ald_DH_C"/>
</dbReference>
<dbReference type="Gene3D" id="3.40.309.10">
    <property type="entry name" value="Aldehyde Dehydrogenase, Chain A, domain 2"/>
    <property type="match status" value="1"/>
</dbReference>
<dbReference type="GO" id="GO:0003842">
    <property type="term" value="F:L-glutamate gamma-semialdehyde dehydrogenase activity"/>
    <property type="evidence" value="ECO:0007669"/>
    <property type="project" value="UniProtKB-EC"/>
</dbReference>
<dbReference type="GO" id="GO:0009898">
    <property type="term" value="C:cytoplasmic side of plasma membrane"/>
    <property type="evidence" value="ECO:0007669"/>
    <property type="project" value="TreeGrafter"/>
</dbReference>
<dbReference type="PROSITE" id="PS00070">
    <property type="entry name" value="ALDEHYDE_DEHYDR_CYS"/>
    <property type="match status" value="1"/>
</dbReference>
<dbReference type="Gene3D" id="3.40.605.10">
    <property type="entry name" value="Aldehyde Dehydrogenase, Chain A, domain 1"/>
    <property type="match status" value="1"/>
</dbReference>
<dbReference type="PROSITE" id="PS00687">
    <property type="entry name" value="ALDEHYDE_DEHYDR_GLU"/>
    <property type="match status" value="1"/>
</dbReference>
<evidence type="ECO:0000259" key="10">
    <source>
        <dbReference type="Pfam" id="PF00171"/>
    </source>
</evidence>
<evidence type="ECO:0000259" key="11">
    <source>
        <dbReference type="Pfam" id="PF01619"/>
    </source>
</evidence>
<dbReference type="FunFam" id="3.40.309.10:FF:000005">
    <property type="entry name" value="1-pyrroline-5-carboxylate dehydrogenase 1"/>
    <property type="match status" value="1"/>
</dbReference>
<comment type="pathway">
    <text evidence="1">Amino-acid degradation; L-proline degradation into L-glutamate; L-glutamate from L-proline: step 2/2.</text>
</comment>
<dbReference type="InterPro" id="IPR015590">
    <property type="entry name" value="Aldehyde_DH_dom"/>
</dbReference>
<dbReference type="Gene3D" id="3.20.20.220">
    <property type="match status" value="1"/>
</dbReference>
<keyword evidence="9" id="KW-0812">Transmembrane</keyword>
<proteinExistence type="inferred from homology"/>
<dbReference type="InterPro" id="IPR029510">
    <property type="entry name" value="Ald_DH_CS_GLU"/>
</dbReference>
<evidence type="ECO:0000313" key="13">
    <source>
        <dbReference type="Proteomes" id="UP000184509"/>
    </source>
</evidence>
<dbReference type="Proteomes" id="UP000184509">
    <property type="component" value="Unassembled WGS sequence"/>
</dbReference>
<dbReference type="InterPro" id="IPR016160">
    <property type="entry name" value="Ald_DH_CS_CYS"/>
</dbReference>